<evidence type="ECO:0000256" key="2">
    <source>
        <dbReference type="ARBA" id="ARBA00009473"/>
    </source>
</evidence>
<reference evidence="8 9" key="1">
    <citation type="submission" date="2023-06" db="EMBL/GenBank/DDBJ databases">
        <title>Pelomonas sp. APW6 16S ribosomal RNA gene genome sequencing and assembly.</title>
        <authorList>
            <person name="Woo H."/>
        </authorList>
    </citation>
    <scope>NUCLEOTIDE SEQUENCE [LARGE SCALE GENOMIC DNA]</scope>
    <source>
        <strain evidence="8 9">APW6</strain>
    </source>
</reference>
<dbReference type="InterPro" id="IPR011343">
    <property type="entry name" value="DeoC"/>
</dbReference>
<sequence>MTTTTDRLDLQLAARLALQCLDLTSLNDADTAADVTALCERAQTAFGPVAAVCVWPRFVAQARSMLPPEIKVAAVADFPDGALDLARAIADIETIAQAGGDEVDVVLPWRALQAGQRSEVEEFLAEVRHASRPLTLKVIIESGELADPELIAEATRLSLAAGADFVKTSTGKTPVSATPEAARVMLREIAASGMAAAGFKASGGIRSVADAQAYLQQAADVLGADALQPRRFRFGASGLLKDIEAVLSGQASQAVTSVY</sequence>
<dbReference type="GO" id="GO:0004139">
    <property type="term" value="F:deoxyribose-phosphate aldolase activity"/>
    <property type="evidence" value="ECO:0007669"/>
    <property type="project" value="UniProtKB-EC"/>
</dbReference>
<dbReference type="PANTHER" id="PTHR10889">
    <property type="entry name" value="DEOXYRIBOSE-PHOSPHATE ALDOLASE"/>
    <property type="match status" value="1"/>
</dbReference>
<dbReference type="PANTHER" id="PTHR10889:SF3">
    <property type="entry name" value="DEOXYRIBOSE-PHOSPHATE ALDOLASE"/>
    <property type="match status" value="1"/>
</dbReference>
<dbReference type="SMART" id="SM01133">
    <property type="entry name" value="DeoC"/>
    <property type="match status" value="1"/>
</dbReference>
<protein>
    <recommendedName>
        <fullName evidence="3 7">Deoxyribose-phosphate aldolase</fullName>
        <ecNumber evidence="3 7">4.1.2.4</ecNumber>
    </recommendedName>
</protein>
<keyword evidence="4 8" id="KW-0456">Lyase</keyword>
<evidence type="ECO:0000256" key="7">
    <source>
        <dbReference type="NCBIfam" id="TIGR00126"/>
    </source>
</evidence>
<dbReference type="EC" id="4.1.2.4" evidence="3 7"/>
<dbReference type="NCBIfam" id="TIGR00126">
    <property type="entry name" value="deoC"/>
    <property type="match status" value="1"/>
</dbReference>
<accession>A0ABT7LK18</accession>
<comment type="pathway">
    <text evidence="1">Carbohydrate degradation; 2-deoxy-D-ribose 1-phosphate degradation; D-glyceraldehyde 3-phosphate and acetaldehyde from 2-deoxy-alpha-D-ribose 1-phosphate: step 2/2.</text>
</comment>
<organism evidence="8 9">
    <name type="scientific">Roseateles subflavus</name>
    <dbReference type="NCBI Taxonomy" id="3053353"/>
    <lineage>
        <taxon>Bacteria</taxon>
        <taxon>Pseudomonadati</taxon>
        <taxon>Pseudomonadota</taxon>
        <taxon>Betaproteobacteria</taxon>
        <taxon>Burkholderiales</taxon>
        <taxon>Sphaerotilaceae</taxon>
        <taxon>Roseateles</taxon>
    </lineage>
</organism>
<keyword evidence="5" id="KW-0704">Schiff base</keyword>
<proteinExistence type="inferred from homology"/>
<dbReference type="InterPro" id="IPR013785">
    <property type="entry name" value="Aldolase_TIM"/>
</dbReference>
<evidence type="ECO:0000256" key="5">
    <source>
        <dbReference type="ARBA" id="ARBA00023270"/>
    </source>
</evidence>
<dbReference type="Gene3D" id="3.20.20.70">
    <property type="entry name" value="Aldolase class I"/>
    <property type="match status" value="1"/>
</dbReference>
<evidence type="ECO:0000256" key="1">
    <source>
        <dbReference type="ARBA" id="ARBA00004816"/>
    </source>
</evidence>
<evidence type="ECO:0000256" key="4">
    <source>
        <dbReference type="ARBA" id="ARBA00023239"/>
    </source>
</evidence>
<gene>
    <name evidence="8" type="primary">deoC</name>
    <name evidence="8" type="ORF">QRD43_14640</name>
</gene>
<evidence type="ECO:0000256" key="3">
    <source>
        <dbReference type="ARBA" id="ARBA00012515"/>
    </source>
</evidence>
<dbReference type="Pfam" id="PF01791">
    <property type="entry name" value="DeoC"/>
    <property type="match status" value="1"/>
</dbReference>
<name>A0ABT7LK18_9BURK</name>
<dbReference type="CDD" id="cd00959">
    <property type="entry name" value="DeoC"/>
    <property type="match status" value="1"/>
</dbReference>
<comment type="similarity">
    <text evidence="2">Belongs to the DeoC/FbaB aldolase family. DeoC type 2 subfamily.</text>
</comment>
<dbReference type="RefSeq" id="WP_285983242.1">
    <property type="nucleotide sequence ID" value="NZ_JASVDS010000004.1"/>
</dbReference>
<comment type="catalytic activity">
    <reaction evidence="6">
        <text>2-deoxy-D-ribose 5-phosphate = D-glyceraldehyde 3-phosphate + acetaldehyde</text>
        <dbReference type="Rhea" id="RHEA:12821"/>
        <dbReference type="ChEBI" id="CHEBI:15343"/>
        <dbReference type="ChEBI" id="CHEBI:59776"/>
        <dbReference type="ChEBI" id="CHEBI:62877"/>
        <dbReference type="EC" id="4.1.2.4"/>
    </reaction>
</comment>
<evidence type="ECO:0000313" key="9">
    <source>
        <dbReference type="Proteomes" id="UP001238603"/>
    </source>
</evidence>
<dbReference type="SUPFAM" id="SSF51569">
    <property type="entry name" value="Aldolase"/>
    <property type="match status" value="1"/>
</dbReference>
<dbReference type="Proteomes" id="UP001238603">
    <property type="component" value="Unassembled WGS sequence"/>
</dbReference>
<dbReference type="InterPro" id="IPR002915">
    <property type="entry name" value="DeoC/FbaB/LacD_aldolase"/>
</dbReference>
<evidence type="ECO:0000256" key="6">
    <source>
        <dbReference type="ARBA" id="ARBA00048791"/>
    </source>
</evidence>
<keyword evidence="9" id="KW-1185">Reference proteome</keyword>
<dbReference type="EMBL" id="JASVDS010000004">
    <property type="protein sequence ID" value="MDL5033149.1"/>
    <property type="molecule type" value="Genomic_DNA"/>
</dbReference>
<dbReference type="PIRSF" id="PIRSF001357">
    <property type="entry name" value="DeoC"/>
    <property type="match status" value="1"/>
</dbReference>
<evidence type="ECO:0000313" key="8">
    <source>
        <dbReference type="EMBL" id="MDL5033149.1"/>
    </source>
</evidence>
<comment type="caution">
    <text evidence="8">The sequence shown here is derived from an EMBL/GenBank/DDBJ whole genome shotgun (WGS) entry which is preliminary data.</text>
</comment>